<comment type="caution">
    <text evidence="4">The sequence shown here is derived from an EMBL/GenBank/DDBJ whole genome shotgun (WGS) entry which is preliminary data.</text>
</comment>
<dbReference type="AlphaFoldDB" id="A0A9X5BDR6"/>
<evidence type="ECO:0000256" key="2">
    <source>
        <dbReference type="SAM" id="Phobius"/>
    </source>
</evidence>
<dbReference type="InterPro" id="IPR032675">
    <property type="entry name" value="LRR_dom_sf"/>
</dbReference>
<dbReference type="Pfam" id="PF13306">
    <property type="entry name" value="LRR_5"/>
    <property type="match status" value="4"/>
</dbReference>
<evidence type="ECO:0000313" key="5">
    <source>
        <dbReference type="Proteomes" id="UP001154420"/>
    </source>
</evidence>
<proteinExistence type="predicted"/>
<gene>
    <name evidence="4" type="ORF">D5281_06055</name>
</gene>
<dbReference type="SUPFAM" id="SSF52058">
    <property type="entry name" value="L domain-like"/>
    <property type="match status" value="1"/>
</dbReference>
<keyword evidence="2" id="KW-0812">Transmembrane</keyword>
<dbReference type="OrthoDB" id="1814867at2"/>
<dbReference type="EMBL" id="QZDT01000006">
    <property type="protein sequence ID" value="NBJ92164.1"/>
    <property type="molecule type" value="Genomic_DNA"/>
</dbReference>
<organism evidence="4 5">
    <name type="scientific">Parablautia muri</name>
    <dbReference type="NCBI Taxonomy" id="2320879"/>
    <lineage>
        <taxon>Bacteria</taxon>
        <taxon>Bacillati</taxon>
        <taxon>Bacillota</taxon>
        <taxon>Clostridia</taxon>
        <taxon>Lachnospirales</taxon>
        <taxon>Lachnospiraceae</taxon>
        <taxon>Parablautia</taxon>
    </lineage>
</organism>
<evidence type="ECO:0000256" key="1">
    <source>
        <dbReference type="SAM" id="MobiDB-lite"/>
    </source>
</evidence>
<reference evidence="4" key="1">
    <citation type="submission" date="2018-09" db="EMBL/GenBank/DDBJ databases">
        <title>Murine metabolic-syndrome-specific gut microbial biobank.</title>
        <authorList>
            <person name="Liu C."/>
        </authorList>
    </citation>
    <scope>NUCLEOTIDE SEQUENCE</scope>
    <source>
        <strain evidence="4">D42-62</strain>
    </source>
</reference>
<evidence type="ECO:0000313" key="4">
    <source>
        <dbReference type="EMBL" id="NBJ92164.1"/>
    </source>
</evidence>
<feature type="compositionally biased region" description="Polar residues" evidence="1">
    <location>
        <begin position="421"/>
        <end position="430"/>
    </location>
</feature>
<evidence type="ECO:0000256" key="3">
    <source>
        <dbReference type="SAM" id="SignalP"/>
    </source>
</evidence>
<sequence length="938" mass="100407">MNRKIAKSLGVLLLLLAVAITQVPVSDVEAVAIASDFEMDGSKLMKYSGTADVVSIPDGIREIGEEAFAGNDNLIKVNIEGDVKSVGYRAFADCDNLRTIVVGDGVEEIETAAFSNNKELVNVSLGAGVKKLGTGVFAGDSQLKDLSLSEDNNFLHLSNGILYDSEETKVYLLLPGYEKGAYTLPSTVTEIAGYAFWGNPYLEKVSLGSGLNEVPAYAFSNCANLREVEIPFTIRGIGAKAFEDCVNLNRVTLPDSMAQISDSAFDGCPNVEFTATPGTYGAEFAAARKTSEVEEVEYEDVQDAEVIDADAVTEQTGGDNGEQTAEPTPSPVSEESVEDEANEGMEDDGTELSPTPEPSMKSVTETISNKTLLGQSSIVSGRAVIFIDNRQSKVLDGNQPSGRIDLSGMEDASEDTEGEGANQQDTSAQSETIENRLVDNAQKGKNFPKYTIVNDTKIASQAFYQDSELKEYEIEEGIVEIGEFAFARSGLTSVAIPEGVTKIEYGAFYHCDDLTDVTLPDSIVEIEPYAFEKTPWVENASEPFLVAGDGILIAYHGSDSVVNIPAGVKQIGPGVFKEHAGITAVNLPDTVEVIGEEAFMNCRNLKTVNGGENLVTVKDRAFMNCPLSKVVIPSSMKEVGLGSYALLNGTDTVVFEGSELPVLSVGKTAGRIANEEYRTYAFANIKNAIVPDGIDDFDGTVLQADTYGFNGVICGESGNQIADNSQGVSKIEESGIALQVNSDTIPEGTNARAEIPGNEGSYVLKINDSETAAEKISAAYGELYGGRSPSGLNAYDVSLFEASGNIPIGRLGRQSVMVQVKLPSGLNAADDLHVVTLDQDGQLEAVEHRTETLEDGDYIQFTTSHFSPFGIYRSTNINGQAVVTDGNAVITSLSGNKDDTPDTGDFLHPKWFLALGFFACAIALFFYKEKPKRIKNTK</sequence>
<feature type="compositionally biased region" description="Polar residues" evidence="1">
    <location>
        <begin position="314"/>
        <end position="323"/>
    </location>
</feature>
<keyword evidence="5" id="KW-1185">Reference proteome</keyword>
<feature type="chain" id="PRO_5040960000" evidence="3">
    <location>
        <begin position="24"/>
        <end position="938"/>
    </location>
</feature>
<dbReference type="RefSeq" id="WP_160559234.1">
    <property type="nucleotide sequence ID" value="NZ_QZDT01000006.1"/>
</dbReference>
<feature type="region of interest" description="Disordered" evidence="1">
    <location>
        <begin position="394"/>
        <end position="430"/>
    </location>
</feature>
<keyword evidence="2" id="KW-0472">Membrane</keyword>
<dbReference type="PANTHER" id="PTHR45661:SF3">
    <property type="entry name" value="IG-LIKE DOMAIN-CONTAINING PROTEIN"/>
    <property type="match status" value="1"/>
</dbReference>
<protein>
    <submittedName>
        <fullName evidence="4">Leucine-rich repeat domain-containing protein</fullName>
    </submittedName>
</protein>
<feature type="signal peptide" evidence="3">
    <location>
        <begin position="1"/>
        <end position="23"/>
    </location>
</feature>
<feature type="compositionally biased region" description="Acidic residues" evidence="1">
    <location>
        <begin position="335"/>
        <end position="350"/>
    </location>
</feature>
<feature type="compositionally biased region" description="Low complexity" evidence="1">
    <location>
        <begin position="324"/>
        <end position="334"/>
    </location>
</feature>
<feature type="transmembrane region" description="Helical" evidence="2">
    <location>
        <begin position="911"/>
        <end position="927"/>
    </location>
</feature>
<dbReference type="Proteomes" id="UP001154420">
    <property type="component" value="Unassembled WGS sequence"/>
</dbReference>
<name>A0A9X5BDR6_9FIRM</name>
<keyword evidence="3" id="KW-0732">Signal</keyword>
<dbReference type="InterPro" id="IPR053139">
    <property type="entry name" value="Surface_bspA-like"/>
</dbReference>
<accession>A0A9X5BDR6</accession>
<dbReference type="InterPro" id="IPR026906">
    <property type="entry name" value="LRR_5"/>
</dbReference>
<dbReference type="Gene3D" id="3.80.10.10">
    <property type="entry name" value="Ribonuclease Inhibitor"/>
    <property type="match status" value="2"/>
</dbReference>
<keyword evidence="2" id="KW-1133">Transmembrane helix</keyword>
<dbReference type="PANTHER" id="PTHR45661">
    <property type="entry name" value="SURFACE ANTIGEN"/>
    <property type="match status" value="1"/>
</dbReference>
<feature type="region of interest" description="Disordered" evidence="1">
    <location>
        <begin position="314"/>
        <end position="362"/>
    </location>
</feature>